<sequence>MLWWRGWPANRPVCFVQLGVLCVCLGVQHAGAPLGFGCGVGGVPGPWRGLPSLALAPGGVLGCCWQSGGWGDRACLVPARLHWGGLEGGVEERQRVGWGVLCPLLGCGVTRFERFMLGLGAHGVEIGIH</sequence>
<organism evidence="2 3">
    <name type="scientific">Xenotaenia resolanae</name>
    <dbReference type="NCBI Taxonomy" id="208358"/>
    <lineage>
        <taxon>Eukaryota</taxon>
        <taxon>Metazoa</taxon>
        <taxon>Chordata</taxon>
        <taxon>Craniata</taxon>
        <taxon>Vertebrata</taxon>
        <taxon>Euteleostomi</taxon>
        <taxon>Actinopterygii</taxon>
        <taxon>Neopterygii</taxon>
        <taxon>Teleostei</taxon>
        <taxon>Neoteleostei</taxon>
        <taxon>Acanthomorphata</taxon>
        <taxon>Ovalentaria</taxon>
        <taxon>Atherinomorphae</taxon>
        <taxon>Cyprinodontiformes</taxon>
        <taxon>Goodeidae</taxon>
        <taxon>Xenotaenia</taxon>
    </lineage>
</organism>
<dbReference type="EMBL" id="JAHRIM010022584">
    <property type="protein sequence ID" value="MEQ2263459.1"/>
    <property type="molecule type" value="Genomic_DNA"/>
</dbReference>
<evidence type="ECO:0000256" key="1">
    <source>
        <dbReference type="SAM" id="SignalP"/>
    </source>
</evidence>
<name>A0ABV0W2R7_9TELE</name>
<dbReference type="Proteomes" id="UP001444071">
    <property type="component" value="Unassembled WGS sequence"/>
</dbReference>
<proteinExistence type="predicted"/>
<feature type="chain" id="PRO_5045413953" description="Secreted protein" evidence="1">
    <location>
        <begin position="31"/>
        <end position="129"/>
    </location>
</feature>
<protein>
    <recommendedName>
        <fullName evidence="4">Secreted protein</fullName>
    </recommendedName>
</protein>
<evidence type="ECO:0008006" key="4">
    <source>
        <dbReference type="Google" id="ProtNLM"/>
    </source>
</evidence>
<reference evidence="2 3" key="1">
    <citation type="submission" date="2021-06" db="EMBL/GenBank/DDBJ databases">
        <authorList>
            <person name="Palmer J.M."/>
        </authorList>
    </citation>
    <scope>NUCLEOTIDE SEQUENCE [LARGE SCALE GENOMIC DNA]</scope>
    <source>
        <strain evidence="2 3">XR_2019</strain>
        <tissue evidence="2">Muscle</tissue>
    </source>
</reference>
<keyword evidence="1" id="KW-0732">Signal</keyword>
<comment type="caution">
    <text evidence="2">The sequence shown here is derived from an EMBL/GenBank/DDBJ whole genome shotgun (WGS) entry which is preliminary data.</text>
</comment>
<keyword evidence="3" id="KW-1185">Reference proteome</keyword>
<evidence type="ECO:0000313" key="3">
    <source>
        <dbReference type="Proteomes" id="UP001444071"/>
    </source>
</evidence>
<feature type="signal peptide" evidence="1">
    <location>
        <begin position="1"/>
        <end position="30"/>
    </location>
</feature>
<evidence type="ECO:0000313" key="2">
    <source>
        <dbReference type="EMBL" id="MEQ2263459.1"/>
    </source>
</evidence>
<gene>
    <name evidence="2" type="ORF">XENORESO_008023</name>
</gene>
<accession>A0ABV0W2R7</accession>